<dbReference type="Gene3D" id="2.60.40.10">
    <property type="entry name" value="Immunoglobulins"/>
    <property type="match status" value="1"/>
</dbReference>
<dbReference type="EMBL" id="CP027231">
    <property type="protein sequence ID" value="AVM53227.1"/>
    <property type="molecule type" value="Genomic_DNA"/>
</dbReference>
<dbReference type="InterPro" id="IPR013783">
    <property type="entry name" value="Ig-like_fold"/>
</dbReference>
<gene>
    <name evidence="1" type="ORF">C4H11_10050</name>
</gene>
<evidence type="ECO:0000313" key="1">
    <source>
        <dbReference type="EMBL" id="AVM53227.1"/>
    </source>
</evidence>
<evidence type="ECO:0000313" key="2">
    <source>
        <dbReference type="Proteomes" id="UP000238304"/>
    </source>
</evidence>
<reference evidence="1 2" key="1">
    <citation type="submission" date="2018-02" db="EMBL/GenBank/DDBJ databases">
        <authorList>
            <person name="Holder M.E."/>
            <person name="Ajami N.J."/>
            <person name="Petrosino J.F."/>
        </authorList>
    </citation>
    <scope>NUCLEOTIDE SEQUENCE [LARGE SCALE GENOMIC DNA]</scope>
    <source>
        <strain evidence="1 2">ATCC 33285</strain>
    </source>
</reference>
<dbReference type="Proteomes" id="UP000238304">
    <property type="component" value="Chromosome"/>
</dbReference>
<organism evidence="1 2">
    <name type="scientific">Bacteroides zoogleoformans</name>
    <dbReference type="NCBI Taxonomy" id="28119"/>
    <lineage>
        <taxon>Bacteria</taxon>
        <taxon>Pseudomonadati</taxon>
        <taxon>Bacteroidota</taxon>
        <taxon>Bacteroidia</taxon>
        <taxon>Bacteroidales</taxon>
        <taxon>Bacteroidaceae</taxon>
        <taxon>Bacteroides</taxon>
    </lineage>
</organism>
<dbReference type="SUPFAM" id="SSF49299">
    <property type="entry name" value="PKD domain"/>
    <property type="match status" value="1"/>
</dbReference>
<proteinExistence type="predicted"/>
<accession>A0ABM6T9A6</accession>
<evidence type="ECO:0008006" key="3">
    <source>
        <dbReference type="Google" id="ProtNLM"/>
    </source>
</evidence>
<name>A0ABM6T9A6_9BACE</name>
<keyword evidence="2" id="KW-1185">Reference proteome</keyword>
<protein>
    <recommendedName>
        <fullName evidence="3">PKD family protein</fullName>
    </recommendedName>
</protein>
<dbReference type="InterPro" id="IPR035986">
    <property type="entry name" value="PKD_dom_sf"/>
</dbReference>
<sequence length="360" mass="40190">MALAFAGCSKDDPEPLTIGLQAQYETPNCKVLDIKPTIANGTAAKYKWSCGDSIYSTDEVFTFITAEVGKKDFVLTVTDAEEKVYTANFAINVTDGGYKNIQTSVIEYDPAPYRHINTYVIKNRDKATVMKELNDMLKAGKKLEEINIHNGYRRGLPIGYMGGSAVLGFDHTVVNVPGKNDFKIGASPDTDITGVVYVAYDKNKNGMPDEDEWYELKGDSYGQEKYEYPNSYTKYSAPYDFSEYGYMKLDIEDSFGISGTTRILRGFPGYDDQGKYMEGSGWRKPPFTLYYKAVDVNDDHLGYICDAINFFNIENAIDKNGKSVILPGIDFVKVVAGGYHIKASIIGLTLRDIYDCHLTK</sequence>